<name>A0A124G399_9EURY</name>
<feature type="region of interest" description="Disordered" evidence="6">
    <location>
        <begin position="444"/>
        <end position="468"/>
    </location>
</feature>
<dbReference type="Proteomes" id="UP000053961">
    <property type="component" value="Unassembled WGS sequence"/>
</dbReference>
<protein>
    <recommendedName>
        <fullName evidence="1">site-specific DNA-methyltransferase (adenine-specific)</fullName>
        <ecNumber evidence="1">2.1.1.72</ecNumber>
    </recommendedName>
</protein>
<evidence type="ECO:0000256" key="4">
    <source>
        <dbReference type="ARBA" id="ARBA00022691"/>
    </source>
</evidence>
<sequence length="855" mass="97549">EFKYFYLFFRREAFLPGRDGRSFLDRVKEGSVAYTRKVGDDLQENIYRAMKVLAEGFLQSRSKGLDPAESSRLIEEVRENSLRLLYRLLFIFYAESRDLLDVKNDHYRQLSLQRLKMEVAEKLDGRELLIPISTAFWDRLSNLFRLINDGSEEFGIPRSEFYIPPYNGGLFDPAKNPFFTENRVGDRFVAEAVDLLARSDDGRKKVFVDYSSLEIRHLGSIYEGLLEYRLRVAEEEMVAVSEKGAERWLPAMEVGINAKKASDQVSAGGVYLVTDKGERKATGSYYTPDSLVKHLVESAIDPLIKPKIEECMMNSGEEFVDYILSLKVIDPSMGSGHFLVEATDHLARYLIQAKMTAAPEEEDEEVAEHDIQWARREVVRNCIYGVDLNPMAVELAKLSLWLNTVASNKPLSFLDHHLKCGNSLIGAKLGPEMKGILLLPAARGRGGRRAGGAGRNGQKEKNGSDAAQSARWMQFVLRRHGEIYNEKISGLTARADDDLETVKWKEEEYKRLKESEHTRRLEELANVWLSTYFGNEVDEEEYADLQHQLSEEASPDWSSIRRLEWFEKAQNLAEKVRFFHWELEFPEAFFGEDRGFDVVLGNPPWERIKLQEKEFFASRDPEIAKAPTAAARRKLIGRLPETNPALAAEYGAALQQSQDESNFIRNSGRYPLAGVGDVNVYAVFAELAQSLVKSRGRAGIIVPSGIATDYTYRNFFADLMDKGKLISIYDFENREKLFPAVDGRMKFSLLTTTGGGVATADFAFFLHNVDELAGEERHFSLNRESLARINPNTHNCPIFRRGSDAKLVQKIYRDCPVWINEVDEFDPWGITFLRMIDPFSSSWDLKKFGDNRSRR</sequence>
<evidence type="ECO:0000313" key="8">
    <source>
        <dbReference type="EMBL" id="KUK96267.1"/>
    </source>
</evidence>
<reference evidence="9" key="1">
    <citation type="journal article" date="2015" name="MBio">
        <title>Genome-Resolved Metagenomic Analysis Reveals Roles for Candidate Phyla and Other Microbial Community Members in Biogeochemical Transformations in Oil Reservoirs.</title>
        <authorList>
            <person name="Hu P."/>
            <person name="Tom L."/>
            <person name="Singh A."/>
            <person name="Thomas B.C."/>
            <person name="Baker B.J."/>
            <person name="Piceno Y.M."/>
            <person name="Andersen G.L."/>
            <person name="Banfield J.F."/>
        </authorList>
    </citation>
    <scope>NUCLEOTIDE SEQUENCE [LARGE SCALE GENOMIC DNA]</scope>
</reference>
<dbReference type="InterPro" id="IPR029063">
    <property type="entry name" value="SAM-dependent_MTases_sf"/>
</dbReference>
<keyword evidence="4" id="KW-0949">S-adenosyl-L-methionine</keyword>
<dbReference type="PRINTS" id="PR00507">
    <property type="entry name" value="N12N6MTFRASE"/>
</dbReference>
<evidence type="ECO:0000256" key="6">
    <source>
        <dbReference type="SAM" id="MobiDB-lite"/>
    </source>
</evidence>
<keyword evidence="3" id="KW-0808">Transferase</keyword>
<dbReference type="AlphaFoldDB" id="A0A124G399"/>
<dbReference type="GO" id="GO:0009007">
    <property type="term" value="F:site-specific DNA-methyltransferase (adenine-specific) activity"/>
    <property type="evidence" value="ECO:0007669"/>
    <property type="project" value="UniProtKB-EC"/>
</dbReference>
<comment type="caution">
    <text evidence="8">The sequence shown here is derived from an EMBL/GenBank/DDBJ whole genome shotgun (WGS) entry which is preliminary data.</text>
</comment>
<dbReference type="InterPro" id="IPR011639">
    <property type="entry name" value="MethylTrfase_TaqI-like_dom"/>
</dbReference>
<evidence type="ECO:0000256" key="1">
    <source>
        <dbReference type="ARBA" id="ARBA00011900"/>
    </source>
</evidence>
<dbReference type="SUPFAM" id="SSF53335">
    <property type="entry name" value="S-adenosyl-L-methionine-dependent methyltransferases"/>
    <property type="match status" value="1"/>
</dbReference>
<accession>A0A124G399</accession>
<organism evidence="8 9">
    <name type="scientific">Methanothrix harundinacea</name>
    <dbReference type="NCBI Taxonomy" id="301375"/>
    <lineage>
        <taxon>Archaea</taxon>
        <taxon>Methanobacteriati</taxon>
        <taxon>Methanobacteriota</taxon>
        <taxon>Stenosarchaea group</taxon>
        <taxon>Methanomicrobia</taxon>
        <taxon>Methanotrichales</taxon>
        <taxon>Methanotrichaceae</taxon>
        <taxon>Methanothrix</taxon>
    </lineage>
</organism>
<dbReference type="PATRIC" id="fig|301375.6.peg.120"/>
<gene>
    <name evidence="8" type="ORF">XE07_1204</name>
</gene>
<dbReference type="Pfam" id="PF07669">
    <property type="entry name" value="Eco57I"/>
    <property type="match status" value="2"/>
</dbReference>
<dbReference type="EC" id="2.1.1.72" evidence="1"/>
<feature type="domain" description="Type II methyltransferase M.TaqI-like" evidence="7">
    <location>
        <begin position="381"/>
        <end position="614"/>
    </location>
</feature>
<dbReference type="EMBL" id="LGHB01000016">
    <property type="protein sequence ID" value="KUK96267.1"/>
    <property type="molecule type" value="Genomic_DNA"/>
</dbReference>
<feature type="non-terminal residue" evidence="8">
    <location>
        <position position="1"/>
    </location>
</feature>
<proteinExistence type="predicted"/>
<comment type="catalytic activity">
    <reaction evidence="5">
        <text>a 2'-deoxyadenosine in DNA + S-adenosyl-L-methionine = an N(6)-methyl-2'-deoxyadenosine in DNA + S-adenosyl-L-homocysteine + H(+)</text>
        <dbReference type="Rhea" id="RHEA:15197"/>
        <dbReference type="Rhea" id="RHEA-COMP:12418"/>
        <dbReference type="Rhea" id="RHEA-COMP:12419"/>
        <dbReference type="ChEBI" id="CHEBI:15378"/>
        <dbReference type="ChEBI" id="CHEBI:57856"/>
        <dbReference type="ChEBI" id="CHEBI:59789"/>
        <dbReference type="ChEBI" id="CHEBI:90615"/>
        <dbReference type="ChEBI" id="CHEBI:90616"/>
        <dbReference type="EC" id="2.1.1.72"/>
    </reaction>
</comment>
<evidence type="ECO:0000256" key="2">
    <source>
        <dbReference type="ARBA" id="ARBA00022603"/>
    </source>
</evidence>
<keyword evidence="2" id="KW-0489">Methyltransferase</keyword>
<dbReference type="Gene3D" id="3.40.50.150">
    <property type="entry name" value="Vaccinia Virus protein VP39"/>
    <property type="match status" value="2"/>
</dbReference>
<dbReference type="PANTHER" id="PTHR33841">
    <property type="entry name" value="DNA METHYLTRANSFERASE YEEA-RELATED"/>
    <property type="match status" value="1"/>
</dbReference>
<dbReference type="GO" id="GO:0006304">
    <property type="term" value="P:DNA modification"/>
    <property type="evidence" value="ECO:0007669"/>
    <property type="project" value="InterPro"/>
</dbReference>
<feature type="domain" description="Type II methyltransferase M.TaqI-like" evidence="7">
    <location>
        <begin position="668"/>
        <end position="738"/>
    </location>
</feature>
<dbReference type="PANTHER" id="PTHR33841:SF1">
    <property type="entry name" value="DNA METHYLTRANSFERASE A"/>
    <property type="match status" value="1"/>
</dbReference>
<dbReference type="InterPro" id="IPR050953">
    <property type="entry name" value="N4_N6_ade-DNA_methylase"/>
</dbReference>
<dbReference type="GO" id="GO:0032259">
    <property type="term" value="P:methylation"/>
    <property type="evidence" value="ECO:0007669"/>
    <property type="project" value="UniProtKB-KW"/>
</dbReference>
<evidence type="ECO:0000256" key="3">
    <source>
        <dbReference type="ARBA" id="ARBA00022679"/>
    </source>
</evidence>
<evidence type="ECO:0000256" key="5">
    <source>
        <dbReference type="ARBA" id="ARBA00047942"/>
    </source>
</evidence>
<evidence type="ECO:0000313" key="9">
    <source>
        <dbReference type="Proteomes" id="UP000053961"/>
    </source>
</evidence>
<evidence type="ECO:0000259" key="7">
    <source>
        <dbReference type="Pfam" id="PF07669"/>
    </source>
</evidence>